<proteinExistence type="predicted"/>
<dbReference type="HOGENOM" id="CLU_2735232_0_0_7"/>
<name>Q6ARB4_DESPS</name>
<sequence length="79" mass="8833">MADSMIKECPDCGQRLRFPTKIGGMLMKCPQCGTKFYSDFRVKGDGAAYEPRVLATGMLQTIFEAPSNLFRGIRRYFGG</sequence>
<accession>Q6ARB4</accession>
<evidence type="ECO:0000313" key="2">
    <source>
        <dbReference type="Proteomes" id="UP000000602"/>
    </source>
</evidence>
<reference evidence="2" key="1">
    <citation type="journal article" date="2004" name="Environ. Microbiol.">
        <title>The genome of Desulfotalea psychrophila, a sulfate-reducing bacterium from permanently cold Arctic sediments.</title>
        <authorList>
            <person name="Rabus R."/>
            <person name="Ruepp A."/>
            <person name="Frickey T."/>
            <person name="Rattei T."/>
            <person name="Fartmann B."/>
            <person name="Stark M."/>
            <person name="Bauer M."/>
            <person name="Zibat A."/>
            <person name="Lombardot T."/>
            <person name="Becker I."/>
            <person name="Amann J."/>
            <person name="Gellner K."/>
            <person name="Teeling H."/>
            <person name="Leuschner W.D."/>
            <person name="Gloeckner F.-O."/>
            <person name="Lupas A.N."/>
            <person name="Amann R."/>
            <person name="Klenk H.-P."/>
        </authorList>
    </citation>
    <scope>NUCLEOTIDE SEQUENCE [LARGE SCALE GENOMIC DNA]</scope>
    <source>
        <strain evidence="2">DSM 12343 / LSv54</strain>
    </source>
</reference>
<gene>
    <name evidence="1" type="ordered locus">DP0381</name>
</gene>
<evidence type="ECO:0000313" key="1">
    <source>
        <dbReference type="EMBL" id="CAG35110.1"/>
    </source>
</evidence>
<organism evidence="1 2">
    <name type="scientific">Desulfotalea psychrophila (strain LSv54 / DSM 12343)</name>
    <dbReference type="NCBI Taxonomy" id="177439"/>
    <lineage>
        <taxon>Bacteria</taxon>
        <taxon>Pseudomonadati</taxon>
        <taxon>Thermodesulfobacteriota</taxon>
        <taxon>Desulfobulbia</taxon>
        <taxon>Desulfobulbales</taxon>
        <taxon>Desulfocapsaceae</taxon>
        <taxon>Desulfotalea</taxon>
    </lineage>
</organism>
<dbReference type="AlphaFoldDB" id="Q6ARB4"/>
<dbReference type="eggNOG" id="ENOG502ZJ4W">
    <property type="taxonomic scope" value="Bacteria"/>
</dbReference>
<protein>
    <submittedName>
        <fullName evidence="1">Uncharacterized protein</fullName>
    </submittedName>
</protein>
<dbReference type="EMBL" id="CR522870">
    <property type="protein sequence ID" value="CAG35110.1"/>
    <property type="molecule type" value="Genomic_DNA"/>
</dbReference>
<dbReference type="KEGG" id="dps:DP0381"/>
<dbReference type="Gene3D" id="2.20.28.160">
    <property type="match status" value="1"/>
</dbReference>
<dbReference type="STRING" id="177439.DP0381"/>
<keyword evidence="2" id="KW-1185">Reference proteome</keyword>
<dbReference type="OrthoDB" id="5432495at2"/>
<dbReference type="Proteomes" id="UP000000602">
    <property type="component" value="Chromosome"/>
</dbReference>
<dbReference type="RefSeq" id="WP_011187626.1">
    <property type="nucleotide sequence ID" value="NC_006138.1"/>
</dbReference>